<dbReference type="OrthoDB" id="28245at2759"/>
<organism evidence="1 2">
    <name type="scientific">Funneliformis caledonium</name>
    <dbReference type="NCBI Taxonomy" id="1117310"/>
    <lineage>
        <taxon>Eukaryota</taxon>
        <taxon>Fungi</taxon>
        <taxon>Fungi incertae sedis</taxon>
        <taxon>Mucoromycota</taxon>
        <taxon>Glomeromycotina</taxon>
        <taxon>Glomeromycetes</taxon>
        <taxon>Glomerales</taxon>
        <taxon>Glomeraceae</taxon>
        <taxon>Funneliformis</taxon>
    </lineage>
</organism>
<sequence length="156" mass="17428">MYTAILSRVWSTLKGVDEITNLIIDEFVEYSVRNGISSPSSEIIANTIVTLSSVNFRGKIIARLRKVIALTSSNPTRTLTENIAWPEIAVLIRFNLMLSFNNRVHIQLYLPELFHIITTLIATGPPFIRASVHGLIVNLIQSLCTAQPLDPSNLNR</sequence>
<dbReference type="Proteomes" id="UP000789570">
    <property type="component" value="Unassembled WGS sequence"/>
</dbReference>
<gene>
    <name evidence="1" type="ORF">FCALED_LOCUS17679</name>
</gene>
<keyword evidence="2" id="KW-1185">Reference proteome</keyword>
<evidence type="ECO:0000313" key="2">
    <source>
        <dbReference type="Proteomes" id="UP000789570"/>
    </source>
</evidence>
<proteinExistence type="predicted"/>
<evidence type="ECO:0000313" key="1">
    <source>
        <dbReference type="EMBL" id="CAG8773396.1"/>
    </source>
</evidence>
<reference evidence="1" key="1">
    <citation type="submission" date="2021-06" db="EMBL/GenBank/DDBJ databases">
        <authorList>
            <person name="Kallberg Y."/>
            <person name="Tangrot J."/>
            <person name="Rosling A."/>
        </authorList>
    </citation>
    <scope>NUCLEOTIDE SEQUENCE</scope>
    <source>
        <strain evidence="1">UK204</strain>
    </source>
</reference>
<feature type="non-terminal residue" evidence="1">
    <location>
        <position position="1"/>
    </location>
</feature>
<accession>A0A9N9JCN2</accession>
<dbReference type="AlphaFoldDB" id="A0A9N9JCN2"/>
<dbReference type="EMBL" id="CAJVPQ010028629">
    <property type="protein sequence ID" value="CAG8773396.1"/>
    <property type="molecule type" value="Genomic_DNA"/>
</dbReference>
<name>A0A9N9JCN2_9GLOM</name>
<comment type="caution">
    <text evidence="1">The sequence shown here is derived from an EMBL/GenBank/DDBJ whole genome shotgun (WGS) entry which is preliminary data.</text>
</comment>
<protein>
    <submittedName>
        <fullName evidence="1">686_t:CDS:1</fullName>
    </submittedName>
</protein>